<dbReference type="InterPro" id="IPR023296">
    <property type="entry name" value="Glyco_hydro_beta-prop_sf"/>
</dbReference>
<organism evidence="10 11">
    <name type="scientific">Niabella yanshanensis</name>
    <dbReference type="NCBI Taxonomy" id="577386"/>
    <lineage>
        <taxon>Bacteria</taxon>
        <taxon>Pseudomonadati</taxon>
        <taxon>Bacteroidota</taxon>
        <taxon>Chitinophagia</taxon>
        <taxon>Chitinophagales</taxon>
        <taxon>Chitinophagaceae</taxon>
        <taxon>Niabella</taxon>
    </lineage>
</organism>
<dbReference type="InterPro" id="IPR008979">
    <property type="entry name" value="Galactose-bd-like_sf"/>
</dbReference>
<dbReference type="PANTHER" id="PTHR43772:SF2">
    <property type="entry name" value="PUTATIVE (AFU_ORTHOLOGUE AFUA_2G04480)-RELATED"/>
    <property type="match status" value="1"/>
</dbReference>
<dbReference type="Gene3D" id="2.115.10.20">
    <property type="entry name" value="Glycosyl hydrolase domain, family 43"/>
    <property type="match status" value="1"/>
</dbReference>
<keyword evidence="3 8" id="KW-0732">Signal</keyword>
<dbReference type="SUPFAM" id="SSF49785">
    <property type="entry name" value="Galactose-binding domain-like"/>
    <property type="match status" value="1"/>
</dbReference>
<sequence length="472" mass="52121">MTKNRSFFSTIALLLVGGSLTAQNPVVQTNYTPDPAPMVYKGRVYMYTGDDIPGFDFYYMTKWRVYSSADMVNWTDHGVPIALESFTWARDRAWAAQCVERNGKFYWYICAQTINNDMAIGVAVADSPTGPFKDAIGKPLISTGSWSNIDPTAYVDNDGQAYLYWGNGSLSYVKLNKDMISYSGDIVEVPQTLETFGGVRRPRGGQNNQNAQAAPAVPNKDMFVEGPWFYKRNGTYYQMFAGMDKGKETLSYSISNGPMGPWKYQGRIMADQPTNSFTNHGGIIDFKGNSYLFYHTGLLKGGGSYGRSSAIETFKYNSDGTIPPVTMTKEGVQPVGTLNPYNRVEAETIAWSEKCTTSEMGKTGVYVSGIRTGGYIKVRSVDFGKTSPKSFSAAVAAGLDGGILEVRIDSVGGTRLATVKIPRTGGWKTWKTLTENVVTPVTGVRDVYLVFKGENITAGRELFNFDYWMFNK</sequence>
<evidence type="ECO:0000256" key="3">
    <source>
        <dbReference type="ARBA" id="ARBA00022729"/>
    </source>
</evidence>
<gene>
    <name evidence="10" type="ORF">U0035_01190</name>
</gene>
<dbReference type="Pfam" id="PF04616">
    <property type="entry name" value="Glyco_hydro_43"/>
    <property type="match status" value="1"/>
</dbReference>
<dbReference type="GO" id="GO:0016787">
    <property type="term" value="F:hydrolase activity"/>
    <property type="evidence" value="ECO:0007669"/>
    <property type="project" value="UniProtKB-KW"/>
</dbReference>
<dbReference type="CDD" id="cd18618">
    <property type="entry name" value="GH43_Xsa43E-like"/>
    <property type="match status" value="1"/>
</dbReference>
<protein>
    <submittedName>
        <fullName evidence="10">Glycoside hydrolase family 43 protein</fullName>
    </submittedName>
</protein>
<dbReference type="PANTHER" id="PTHR43772">
    <property type="entry name" value="ENDO-1,4-BETA-XYLANASE"/>
    <property type="match status" value="1"/>
</dbReference>
<comment type="similarity">
    <text evidence="1 7">Belongs to the glycosyl hydrolase 43 family.</text>
</comment>
<feature type="domain" description="CBM6" evidence="9">
    <location>
        <begin position="342"/>
        <end position="471"/>
    </location>
</feature>
<evidence type="ECO:0000256" key="6">
    <source>
        <dbReference type="ARBA" id="ARBA00023295"/>
    </source>
</evidence>
<accession>A0ABZ0W8D8</accession>
<evidence type="ECO:0000256" key="4">
    <source>
        <dbReference type="ARBA" id="ARBA00022801"/>
    </source>
</evidence>
<name>A0ABZ0W8D8_9BACT</name>
<reference evidence="10 11" key="1">
    <citation type="submission" date="2023-12" db="EMBL/GenBank/DDBJ databases">
        <title>Genome sequencing and assembly of bacterial species from a model synthetic community.</title>
        <authorList>
            <person name="Hogle S.L."/>
        </authorList>
    </citation>
    <scope>NUCLEOTIDE SEQUENCE [LARGE SCALE GENOMIC DNA]</scope>
    <source>
        <strain evidence="10 11">HAMBI_3031</strain>
    </source>
</reference>
<keyword evidence="5" id="KW-0119">Carbohydrate metabolism</keyword>
<dbReference type="CDD" id="cd04084">
    <property type="entry name" value="CBM6_xylanase-like"/>
    <property type="match status" value="1"/>
</dbReference>
<evidence type="ECO:0000256" key="2">
    <source>
        <dbReference type="ARBA" id="ARBA00022651"/>
    </source>
</evidence>
<dbReference type="Gene3D" id="2.60.120.260">
    <property type="entry name" value="Galactose-binding domain-like"/>
    <property type="match status" value="1"/>
</dbReference>
<dbReference type="EMBL" id="CP139960">
    <property type="protein sequence ID" value="WQD38757.1"/>
    <property type="molecule type" value="Genomic_DNA"/>
</dbReference>
<feature type="signal peptide" evidence="8">
    <location>
        <begin position="1"/>
        <end position="22"/>
    </location>
</feature>
<evidence type="ECO:0000259" key="9">
    <source>
        <dbReference type="PROSITE" id="PS51175"/>
    </source>
</evidence>
<dbReference type="Proteomes" id="UP001325680">
    <property type="component" value="Chromosome"/>
</dbReference>
<dbReference type="SMART" id="SM00606">
    <property type="entry name" value="CBD_IV"/>
    <property type="match status" value="1"/>
</dbReference>
<evidence type="ECO:0000256" key="7">
    <source>
        <dbReference type="RuleBase" id="RU361187"/>
    </source>
</evidence>
<dbReference type="InterPro" id="IPR052176">
    <property type="entry name" value="Glycosyl_Hydrlase_43_Enz"/>
</dbReference>
<proteinExistence type="inferred from homology"/>
<dbReference type="InterPro" id="IPR005084">
    <property type="entry name" value="CBM6"/>
</dbReference>
<evidence type="ECO:0000256" key="5">
    <source>
        <dbReference type="ARBA" id="ARBA00023277"/>
    </source>
</evidence>
<evidence type="ECO:0000313" key="10">
    <source>
        <dbReference type="EMBL" id="WQD38757.1"/>
    </source>
</evidence>
<keyword evidence="11" id="KW-1185">Reference proteome</keyword>
<dbReference type="RefSeq" id="WP_114792677.1">
    <property type="nucleotide sequence ID" value="NZ_CP139960.1"/>
</dbReference>
<evidence type="ECO:0000256" key="1">
    <source>
        <dbReference type="ARBA" id="ARBA00009865"/>
    </source>
</evidence>
<dbReference type="InterPro" id="IPR006710">
    <property type="entry name" value="Glyco_hydro_43"/>
</dbReference>
<evidence type="ECO:0000256" key="8">
    <source>
        <dbReference type="SAM" id="SignalP"/>
    </source>
</evidence>
<keyword evidence="2" id="KW-0624">Polysaccharide degradation</keyword>
<feature type="chain" id="PRO_5047038798" evidence="8">
    <location>
        <begin position="23"/>
        <end position="472"/>
    </location>
</feature>
<keyword evidence="2" id="KW-0858">Xylan degradation</keyword>
<keyword evidence="6 7" id="KW-0326">Glycosidase</keyword>
<dbReference type="PROSITE" id="PS51175">
    <property type="entry name" value="CBM6"/>
    <property type="match status" value="1"/>
</dbReference>
<dbReference type="Pfam" id="PF03422">
    <property type="entry name" value="CBM_6"/>
    <property type="match status" value="1"/>
</dbReference>
<evidence type="ECO:0000313" key="11">
    <source>
        <dbReference type="Proteomes" id="UP001325680"/>
    </source>
</evidence>
<keyword evidence="4 7" id="KW-0378">Hydrolase</keyword>
<dbReference type="SUPFAM" id="SSF75005">
    <property type="entry name" value="Arabinanase/levansucrase/invertase"/>
    <property type="match status" value="1"/>
</dbReference>
<dbReference type="InterPro" id="IPR006584">
    <property type="entry name" value="Cellulose-bd_IV"/>
</dbReference>